<sequence length="221" mass="23795">MSGQRHGSEPTQQFSDEQIVNWLIDECRDVGGRISALTTSGDRILAAGSTVIALAATVAFGGGKSFLLMWLPLGVSIVITYGLYLNNMTRALIGYKIGLEEEITRRVGLPLIAWQSRVNVRAGSGRHVKTALFLGGVVYAASVGVGLTQALHTLSRGAWGHERAWLYIGLTLASVLVGTVALASCYWIQRRTPTTTARRVAEMFAASVPTEPPDQRSDAPR</sequence>
<accession>A0ABN2W4Z8</accession>
<reference evidence="2 3" key="1">
    <citation type="journal article" date="2019" name="Int. J. Syst. Evol. Microbiol.">
        <title>The Global Catalogue of Microorganisms (GCM) 10K type strain sequencing project: providing services to taxonomists for standard genome sequencing and annotation.</title>
        <authorList>
            <consortium name="The Broad Institute Genomics Platform"/>
            <consortium name="The Broad Institute Genome Sequencing Center for Infectious Disease"/>
            <person name="Wu L."/>
            <person name="Ma J."/>
        </authorList>
    </citation>
    <scope>NUCLEOTIDE SEQUENCE [LARGE SCALE GENOMIC DNA]</scope>
    <source>
        <strain evidence="2 3">JCM 15478</strain>
    </source>
</reference>
<evidence type="ECO:0008006" key="4">
    <source>
        <dbReference type="Google" id="ProtNLM"/>
    </source>
</evidence>
<organism evidence="2 3">
    <name type="scientific">Streptomyces albiaxialis</name>
    <dbReference type="NCBI Taxonomy" id="329523"/>
    <lineage>
        <taxon>Bacteria</taxon>
        <taxon>Bacillati</taxon>
        <taxon>Actinomycetota</taxon>
        <taxon>Actinomycetes</taxon>
        <taxon>Kitasatosporales</taxon>
        <taxon>Streptomycetaceae</taxon>
        <taxon>Streptomyces</taxon>
    </lineage>
</organism>
<feature type="transmembrane region" description="Helical" evidence="1">
    <location>
        <begin position="164"/>
        <end position="188"/>
    </location>
</feature>
<keyword evidence="1" id="KW-0472">Membrane</keyword>
<dbReference type="RefSeq" id="WP_344530877.1">
    <property type="nucleotide sequence ID" value="NZ_BAAAPE010000011.1"/>
</dbReference>
<evidence type="ECO:0000313" key="3">
    <source>
        <dbReference type="Proteomes" id="UP001500016"/>
    </source>
</evidence>
<comment type="caution">
    <text evidence="2">The sequence shown here is derived from an EMBL/GenBank/DDBJ whole genome shotgun (WGS) entry which is preliminary data.</text>
</comment>
<protein>
    <recommendedName>
        <fullName evidence="4">RDD domain-containing protein</fullName>
    </recommendedName>
</protein>
<feature type="transmembrane region" description="Helical" evidence="1">
    <location>
        <begin position="44"/>
        <end position="61"/>
    </location>
</feature>
<proteinExistence type="predicted"/>
<feature type="transmembrane region" description="Helical" evidence="1">
    <location>
        <begin position="131"/>
        <end position="152"/>
    </location>
</feature>
<feature type="transmembrane region" description="Helical" evidence="1">
    <location>
        <begin position="67"/>
        <end position="86"/>
    </location>
</feature>
<gene>
    <name evidence="2" type="ORF">GCM10009801_44690</name>
</gene>
<evidence type="ECO:0000313" key="2">
    <source>
        <dbReference type="EMBL" id="GAA2083910.1"/>
    </source>
</evidence>
<name>A0ABN2W4Z8_9ACTN</name>
<dbReference type="EMBL" id="BAAAPE010000011">
    <property type="protein sequence ID" value="GAA2083910.1"/>
    <property type="molecule type" value="Genomic_DNA"/>
</dbReference>
<evidence type="ECO:0000256" key="1">
    <source>
        <dbReference type="SAM" id="Phobius"/>
    </source>
</evidence>
<keyword evidence="1" id="KW-1133">Transmembrane helix</keyword>
<keyword evidence="3" id="KW-1185">Reference proteome</keyword>
<keyword evidence="1" id="KW-0812">Transmembrane</keyword>
<dbReference type="Proteomes" id="UP001500016">
    <property type="component" value="Unassembled WGS sequence"/>
</dbReference>